<reference evidence="2" key="1">
    <citation type="submission" date="2018-10" db="EMBL/GenBank/DDBJ databases">
        <title>Hidden diversity of soil giant viruses.</title>
        <authorList>
            <person name="Schulz F."/>
            <person name="Alteio L."/>
            <person name="Goudeau D."/>
            <person name="Ryan E.M."/>
            <person name="Malmstrom R.R."/>
            <person name="Blanchard J."/>
            <person name="Woyke T."/>
        </authorList>
    </citation>
    <scope>NUCLEOTIDE SEQUENCE</scope>
    <source>
        <strain evidence="2">EDV1</strain>
    </source>
</reference>
<proteinExistence type="predicted"/>
<name>A0A3G4ZTA9_9VIRU</name>
<dbReference type="EMBL" id="MK072070">
    <property type="protein sequence ID" value="AYV78136.1"/>
    <property type="molecule type" value="Genomic_DNA"/>
</dbReference>
<keyword evidence="1" id="KW-0812">Transmembrane</keyword>
<evidence type="ECO:0000256" key="1">
    <source>
        <dbReference type="SAM" id="Phobius"/>
    </source>
</evidence>
<feature type="transmembrane region" description="Helical" evidence="1">
    <location>
        <begin position="12"/>
        <end position="32"/>
    </location>
</feature>
<sequence length="216" mass="24621">MIHNRRISGALYILLATGFAFLSAMIIAPIHGFTTYPVSSELISSPIVNSYEYSNCMSTNVTYDQYANCNNIDTTEDIFDEGKCFKKYQDAHECDFFGCYTCDVTYQNQSTCQMLIGIQIYGVVIIEQPMITYNGTAEEVKKCIKTFRSTFHSKPVYCDAEVCSYTKTSYMTTWNIIGFCIFLIVTLMFLILSLKLIFFPKFGLQKHTINQETTSV</sequence>
<organism evidence="2">
    <name type="scientific">Edafosvirus sp</name>
    <dbReference type="NCBI Taxonomy" id="2487765"/>
    <lineage>
        <taxon>Viruses</taxon>
        <taxon>Varidnaviria</taxon>
        <taxon>Bamfordvirae</taxon>
        <taxon>Nucleocytoviricota</taxon>
        <taxon>Megaviricetes</taxon>
        <taxon>Imitervirales</taxon>
        <taxon>Mimiviridae</taxon>
        <taxon>Klosneuvirinae</taxon>
    </lineage>
</organism>
<evidence type="ECO:0000313" key="2">
    <source>
        <dbReference type="EMBL" id="AYV78136.1"/>
    </source>
</evidence>
<keyword evidence="1" id="KW-0472">Membrane</keyword>
<gene>
    <name evidence="2" type="ORF">Edafosvirus5_54</name>
</gene>
<accession>A0A3G4ZTA9</accession>
<keyword evidence="1" id="KW-1133">Transmembrane helix</keyword>
<feature type="transmembrane region" description="Helical" evidence="1">
    <location>
        <begin position="176"/>
        <end position="198"/>
    </location>
</feature>
<protein>
    <submittedName>
        <fullName evidence="2">Uncharacterized protein</fullName>
    </submittedName>
</protein>